<dbReference type="RefSeq" id="WP_156999875.1">
    <property type="nucleotide sequence ID" value="NZ_BAAANU010000026.1"/>
</dbReference>
<dbReference type="Pfam" id="PF11814">
    <property type="entry name" value="DUF3335"/>
    <property type="match status" value="1"/>
</dbReference>
<accession>A0A9X2H7T4</accession>
<keyword evidence="2" id="KW-1185">Reference proteome</keyword>
<dbReference type="InterPro" id="IPR021770">
    <property type="entry name" value="DUF3335"/>
</dbReference>
<comment type="caution">
    <text evidence="1">The sequence shown here is derived from an EMBL/GenBank/DDBJ whole genome shotgun (WGS) entry which is preliminary data.</text>
</comment>
<gene>
    <name evidence="1" type="ORF">BJ978_001700</name>
</gene>
<evidence type="ECO:0000313" key="1">
    <source>
        <dbReference type="EMBL" id="MCP2371024.1"/>
    </source>
</evidence>
<evidence type="ECO:0000313" key="2">
    <source>
        <dbReference type="Proteomes" id="UP001139722"/>
    </source>
</evidence>
<reference evidence="1" key="1">
    <citation type="submission" date="2022-06" db="EMBL/GenBank/DDBJ databases">
        <title>Sequencing the genomes of 1000 actinobacteria strains.</title>
        <authorList>
            <person name="Klenk H.-P."/>
        </authorList>
    </citation>
    <scope>NUCLEOTIDE SEQUENCE</scope>
    <source>
        <strain evidence="1">DSM 22016</strain>
    </source>
</reference>
<sequence length="368" mass="39534">MSQVSTAPTTLDAPAAVPAGAPGWEPDAWLRDFLGAERTAFWQRSRTPYSPTVHVERAADGEPLAAVLTTRRPSTAAVKIVELHHTDAAAARRAIEHVVADSAERGDAAVKWELRGETAPPALAAELGFAPMRAPHPSADGTVGVRGLVRWHRPVPHDEAPYYGQTTLYTCGAVAGLLAATLAGASGFTGDAGDRDLEFAFWRRASNYPACEPVGLAVAMRETVGEGRTVEVHLDTDEPVLLEEYTGFEHDFRAELQQESRRRAAALSVPVVTERIAIDEVVRRIAGGESALLLIDEAPMHGETGPHWVLAHAVVPGEAVVLIQDPWITSERGETWVDTHDLPVAASDLDRMIAWGPSATRGVVFVGR</sequence>
<protein>
    <submittedName>
        <fullName evidence="1">Uncharacterized protein</fullName>
    </submittedName>
</protein>
<dbReference type="OrthoDB" id="27442at2"/>
<dbReference type="EMBL" id="JAMZDY010000001">
    <property type="protein sequence ID" value="MCP2371024.1"/>
    <property type="molecule type" value="Genomic_DNA"/>
</dbReference>
<name>A0A9X2H7T4_9MICO</name>
<dbReference type="Proteomes" id="UP001139722">
    <property type="component" value="Unassembled WGS sequence"/>
</dbReference>
<proteinExistence type="predicted"/>
<organism evidence="1 2">
    <name type="scientific">Agromyces terreus</name>
    <dbReference type="NCBI Taxonomy" id="424795"/>
    <lineage>
        <taxon>Bacteria</taxon>
        <taxon>Bacillati</taxon>
        <taxon>Actinomycetota</taxon>
        <taxon>Actinomycetes</taxon>
        <taxon>Micrococcales</taxon>
        <taxon>Microbacteriaceae</taxon>
        <taxon>Agromyces</taxon>
    </lineage>
</organism>
<dbReference type="AlphaFoldDB" id="A0A9X2H7T4"/>